<dbReference type="GO" id="GO:0005576">
    <property type="term" value="C:extracellular region"/>
    <property type="evidence" value="ECO:0007669"/>
    <property type="project" value="UniProtKB-SubCell"/>
</dbReference>
<dbReference type="PANTHER" id="PTHR37016">
    <property type="match status" value="1"/>
</dbReference>
<comment type="function">
    <text evidence="15">Secreted metalloproteinase that allows assimilation of proteinaceous substrates. Shows high activities on basic nuclear substrates such as histone and protamine.</text>
</comment>
<dbReference type="Gene3D" id="3.40.390.10">
    <property type="entry name" value="Collagenase (Catalytic Domain)"/>
    <property type="match status" value="1"/>
</dbReference>
<dbReference type="GO" id="GO:0046872">
    <property type="term" value="F:metal ion binding"/>
    <property type="evidence" value="ECO:0007669"/>
    <property type="project" value="UniProtKB-KW"/>
</dbReference>
<evidence type="ECO:0000256" key="6">
    <source>
        <dbReference type="ARBA" id="ARBA00022685"/>
    </source>
</evidence>
<evidence type="ECO:0000256" key="14">
    <source>
        <dbReference type="PIRSR" id="PIRSR601384-2"/>
    </source>
</evidence>
<evidence type="ECO:0000256" key="12">
    <source>
        <dbReference type="ARBA" id="ARBA00023145"/>
    </source>
</evidence>
<evidence type="ECO:0000313" key="17">
    <source>
        <dbReference type="EMBL" id="USW51017.1"/>
    </source>
</evidence>
<dbReference type="PANTHER" id="PTHR37016:SF3">
    <property type="entry name" value="NEUTRAL PROTEASE 2-RELATED"/>
    <property type="match status" value="1"/>
</dbReference>
<dbReference type="InterPro" id="IPR050414">
    <property type="entry name" value="Fungal_M35_metalloproteases"/>
</dbReference>
<feature type="signal peptide" evidence="15">
    <location>
        <begin position="1"/>
        <end position="17"/>
    </location>
</feature>
<dbReference type="Proteomes" id="UP001056384">
    <property type="component" value="Chromosome 3"/>
</dbReference>
<comment type="catalytic activity">
    <reaction evidence="1 15">
        <text>Preferential cleavage of bonds with hydrophobic residues in P1'. Also 3-Asn-|-Gln-4 and 8-Gly-|-Ser-9 bonds in insulin B chain.</text>
        <dbReference type="EC" id="3.4.24.39"/>
    </reaction>
</comment>
<evidence type="ECO:0000256" key="3">
    <source>
        <dbReference type="ARBA" id="ARBA00010279"/>
    </source>
</evidence>
<feature type="chain" id="PRO_5040547466" description="Neutral protease 2" evidence="15">
    <location>
        <begin position="18"/>
        <end position="351"/>
    </location>
</feature>
<feature type="binding site" evidence="14">
    <location>
        <position position="306"/>
    </location>
    <ligand>
        <name>Zn(2+)</name>
        <dbReference type="ChEBI" id="CHEBI:29105"/>
        <note>catalytic</note>
    </ligand>
</feature>
<evidence type="ECO:0000259" key="16">
    <source>
        <dbReference type="SMART" id="SM01351"/>
    </source>
</evidence>
<keyword evidence="9 15" id="KW-0378">Hydrolase</keyword>
<feature type="active site" evidence="13">
    <location>
        <position position="303"/>
    </location>
</feature>
<keyword evidence="12" id="KW-0865">Zymogen</keyword>
<evidence type="ECO:0000256" key="7">
    <source>
        <dbReference type="ARBA" id="ARBA00022723"/>
    </source>
</evidence>
<dbReference type="InterPro" id="IPR001384">
    <property type="entry name" value="Peptidase_M35"/>
</dbReference>
<evidence type="ECO:0000256" key="11">
    <source>
        <dbReference type="ARBA" id="ARBA00023049"/>
    </source>
</evidence>
<dbReference type="GO" id="GO:0006508">
    <property type="term" value="P:proteolysis"/>
    <property type="evidence" value="ECO:0007669"/>
    <property type="project" value="UniProtKB-KW"/>
</dbReference>
<organism evidence="17 18">
    <name type="scientific">Septoria linicola</name>
    <dbReference type="NCBI Taxonomy" id="215465"/>
    <lineage>
        <taxon>Eukaryota</taxon>
        <taxon>Fungi</taxon>
        <taxon>Dikarya</taxon>
        <taxon>Ascomycota</taxon>
        <taxon>Pezizomycotina</taxon>
        <taxon>Dothideomycetes</taxon>
        <taxon>Dothideomycetidae</taxon>
        <taxon>Mycosphaerellales</taxon>
        <taxon>Mycosphaerellaceae</taxon>
        <taxon>Septoria</taxon>
    </lineage>
</organism>
<dbReference type="EC" id="3.4.24.39" evidence="15"/>
<evidence type="ECO:0000256" key="10">
    <source>
        <dbReference type="ARBA" id="ARBA00022833"/>
    </source>
</evidence>
<dbReference type="PRINTS" id="PR00768">
    <property type="entry name" value="DEUTEROLYSIN"/>
</dbReference>
<comment type="subcellular location">
    <subcellularLocation>
        <location evidence="2 15">Secreted</location>
    </subcellularLocation>
</comment>
<dbReference type="GO" id="GO:0004222">
    <property type="term" value="F:metalloendopeptidase activity"/>
    <property type="evidence" value="ECO:0007669"/>
    <property type="project" value="InterPro"/>
</dbReference>
<reference evidence="17" key="1">
    <citation type="submission" date="2022-06" db="EMBL/GenBank/DDBJ databases">
        <title>Complete genome sequences of two strains of the flax pathogen Septoria linicola.</title>
        <authorList>
            <person name="Lapalu N."/>
            <person name="Simon A."/>
            <person name="Demenou B."/>
            <person name="Paumier D."/>
            <person name="Guillot M.-P."/>
            <person name="Gout L."/>
            <person name="Valade R."/>
        </authorList>
    </citation>
    <scope>NUCLEOTIDE SEQUENCE</scope>
    <source>
        <strain evidence="17">SE15195</strain>
    </source>
</reference>
<comment type="cofactor">
    <cofactor evidence="14 15">
        <name>Zn(2+)</name>
        <dbReference type="ChEBI" id="CHEBI:29105"/>
    </cofactor>
    <text evidence="14 15">Binds 1 zinc ion per subunit.</text>
</comment>
<keyword evidence="10 14" id="KW-0862">Zinc</keyword>
<dbReference type="SMART" id="SM01351">
    <property type="entry name" value="Aspzincin_M35"/>
    <property type="match status" value="1"/>
</dbReference>
<proteinExistence type="inferred from homology"/>
<feature type="binding site" evidence="14">
    <location>
        <position position="302"/>
    </location>
    <ligand>
        <name>Zn(2+)</name>
        <dbReference type="ChEBI" id="CHEBI:29105"/>
        <note>catalytic</note>
    </ligand>
</feature>
<keyword evidence="7 14" id="KW-0479">Metal-binding</keyword>
<keyword evidence="11 15" id="KW-0482">Metalloprotease</keyword>
<dbReference type="InterPro" id="IPR029463">
    <property type="entry name" value="Lys_MEP"/>
</dbReference>
<dbReference type="InterPro" id="IPR024079">
    <property type="entry name" value="MetalloPept_cat_dom_sf"/>
</dbReference>
<keyword evidence="4 15" id="KW-0964">Secreted</keyword>
<evidence type="ECO:0000313" key="18">
    <source>
        <dbReference type="Proteomes" id="UP001056384"/>
    </source>
</evidence>
<evidence type="ECO:0000256" key="13">
    <source>
        <dbReference type="PIRSR" id="PIRSR601384-1"/>
    </source>
</evidence>
<accession>A0A9Q9EIG6</accession>
<keyword evidence="8 15" id="KW-0732">Signal</keyword>
<sequence length="351" mass="36758">MKFILSSATALVATVAAGPLDRRASPLQATLTQVDNTLVRVALTNTGSTGYNLLAGGSILDDAPVDKLYVTGGNATAEFIGITKRLALQNLEPEAFVTLGAGETIEKEIQAAQLYDFPESGIYEVFSDGVFPYAEVGSTELSGNALIFQSNKLSIEVDSEAAAATATGVHLDKRTIVQSDCTGTRLTAVTNGLRNCASQANAAASQAASGSATRFQEFFRTTAASNRNSAAARFRAVAADCASSTSGRSRTYCTDPYGFCTSGVLAYAVPRDNNINYCPAFYSLPAVTGRCNAQDQAGTVLHEETHVPNVYSPSTVDHAYGYAASTRLSAAQALLNADTYTLFANAVALNC</sequence>
<evidence type="ECO:0000256" key="15">
    <source>
        <dbReference type="RuleBase" id="RU361126"/>
    </source>
</evidence>
<keyword evidence="5 15" id="KW-0645">Protease</keyword>
<evidence type="ECO:0000256" key="9">
    <source>
        <dbReference type="ARBA" id="ARBA00022801"/>
    </source>
</evidence>
<dbReference type="SUPFAM" id="SSF55486">
    <property type="entry name" value="Metalloproteases ('zincins'), catalytic domain"/>
    <property type="match status" value="1"/>
</dbReference>
<evidence type="ECO:0000256" key="8">
    <source>
        <dbReference type="ARBA" id="ARBA00022729"/>
    </source>
</evidence>
<comment type="similarity">
    <text evidence="3 15">Belongs to the peptidase M35 family.</text>
</comment>
<gene>
    <name evidence="17" type="ORF">Slin15195_G043360</name>
</gene>
<feature type="binding site" evidence="14">
    <location>
        <position position="317"/>
    </location>
    <ligand>
        <name>Zn(2+)</name>
        <dbReference type="ChEBI" id="CHEBI:29105"/>
        <note>catalytic</note>
    </ligand>
</feature>
<dbReference type="Pfam" id="PF02102">
    <property type="entry name" value="Peptidase_M35"/>
    <property type="match status" value="1"/>
</dbReference>
<evidence type="ECO:0000256" key="1">
    <source>
        <dbReference type="ARBA" id="ARBA00001187"/>
    </source>
</evidence>
<feature type="domain" description="Lysine-specific metallo-endopeptidase" evidence="16">
    <location>
        <begin position="205"/>
        <end position="345"/>
    </location>
</feature>
<protein>
    <recommendedName>
        <fullName evidence="15">Neutral protease 2</fullName>
        <ecNumber evidence="15">3.4.24.39</ecNumber>
    </recommendedName>
    <alternativeName>
        <fullName evidence="15">Deuterolysin</fullName>
    </alternativeName>
</protein>
<keyword evidence="6 15" id="KW-0165">Cleavage on pair of basic residues</keyword>
<name>A0A9Q9EIG6_9PEZI</name>
<evidence type="ECO:0000256" key="2">
    <source>
        <dbReference type="ARBA" id="ARBA00004613"/>
    </source>
</evidence>
<dbReference type="Gene3D" id="2.60.40.2970">
    <property type="match status" value="1"/>
</dbReference>
<keyword evidence="18" id="KW-1185">Reference proteome</keyword>
<dbReference type="CDD" id="cd11008">
    <property type="entry name" value="M35_deuterolysin_like"/>
    <property type="match status" value="1"/>
</dbReference>
<evidence type="ECO:0000256" key="4">
    <source>
        <dbReference type="ARBA" id="ARBA00022525"/>
    </source>
</evidence>
<dbReference type="AlphaFoldDB" id="A0A9Q9EIG6"/>
<evidence type="ECO:0000256" key="5">
    <source>
        <dbReference type="ARBA" id="ARBA00022670"/>
    </source>
</evidence>
<dbReference type="EMBL" id="CP099420">
    <property type="protein sequence ID" value="USW51017.1"/>
    <property type="molecule type" value="Genomic_DNA"/>
</dbReference>